<accession>A0A6N9T0I2</accession>
<evidence type="ECO:0008006" key="3">
    <source>
        <dbReference type="Google" id="ProtNLM"/>
    </source>
</evidence>
<gene>
    <name evidence="1" type="ORF">GTK09_10235</name>
</gene>
<dbReference type="AlphaFoldDB" id="A0A6N9T0I2"/>
<dbReference type="InterPro" id="IPR025528">
    <property type="entry name" value="BrnA_antitoxin"/>
</dbReference>
<dbReference type="Pfam" id="PF14384">
    <property type="entry name" value="BrnA_antitoxin"/>
    <property type="match status" value="1"/>
</dbReference>
<evidence type="ECO:0000313" key="2">
    <source>
        <dbReference type="Proteomes" id="UP000469011"/>
    </source>
</evidence>
<name>A0A6N9T0I2_9HYPH</name>
<sequence length="111" mass="12667">MIVTRNVFVKTEATAEDWAHVREKTRRAREAMTPDEDAAITADALQDPDNPPIEDGDRLAPLKRPFDFVPEERAIVRIDRDVIERFRKAGDDWEERINAILREAAPADAAE</sequence>
<dbReference type="EMBL" id="JAAAMG010000007">
    <property type="protein sequence ID" value="NDW04807.1"/>
    <property type="molecule type" value="Genomic_DNA"/>
</dbReference>
<keyword evidence="2" id="KW-1185">Reference proteome</keyword>
<reference evidence="1 2" key="1">
    <citation type="submission" date="2020-01" db="EMBL/GenBank/DDBJ databases">
        <title>Jiella pacifica sp. nov.</title>
        <authorList>
            <person name="Xue Z."/>
            <person name="Zhu S."/>
            <person name="Chen J."/>
            <person name="Yang J."/>
        </authorList>
    </citation>
    <scope>NUCLEOTIDE SEQUENCE [LARGE SCALE GENOMIC DNA]</scope>
    <source>
        <strain evidence="1 2">40Bstr34</strain>
    </source>
</reference>
<protein>
    <recommendedName>
        <fullName evidence="3">BrnA antitoxin of type II toxin-antitoxin system</fullName>
    </recommendedName>
</protein>
<proteinExistence type="predicted"/>
<evidence type="ECO:0000313" key="1">
    <source>
        <dbReference type="EMBL" id="NDW04807.1"/>
    </source>
</evidence>
<dbReference type="Proteomes" id="UP000469011">
    <property type="component" value="Unassembled WGS sequence"/>
</dbReference>
<organism evidence="1 2">
    <name type="scientific">Jiella pacifica</name>
    <dbReference type="NCBI Taxonomy" id="2696469"/>
    <lineage>
        <taxon>Bacteria</taxon>
        <taxon>Pseudomonadati</taxon>
        <taxon>Pseudomonadota</taxon>
        <taxon>Alphaproteobacteria</taxon>
        <taxon>Hyphomicrobiales</taxon>
        <taxon>Aurantimonadaceae</taxon>
        <taxon>Jiella</taxon>
    </lineage>
</organism>
<comment type="caution">
    <text evidence="1">The sequence shown here is derived from an EMBL/GenBank/DDBJ whole genome shotgun (WGS) entry which is preliminary data.</text>
</comment>